<keyword evidence="8 14" id="KW-0862">Zinc</keyword>
<evidence type="ECO:0000256" key="15">
    <source>
        <dbReference type="RuleBase" id="RU000618"/>
    </source>
</evidence>
<dbReference type="InterPro" id="IPR003583">
    <property type="entry name" value="Hlx-hairpin-Hlx_DNA-bd_motif"/>
</dbReference>
<dbReference type="InterPro" id="IPR010994">
    <property type="entry name" value="RuvA_2-like"/>
</dbReference>
<keyword evidence="4 14" id="KW-0436">Ligase</keyword>
<dbReference type="InterPro" id="IPR013840">
    <property type="entry name" value="DNAligase_N"/>
</dbReference>
<dbReference type="FunFam" id="1.10.150.20:FF:000006">
    <property type="entry name" value="DNA ligase"/>
    <property type="match status" value="1"/>
</dbReference>
<dbReference type="GO" id="GO:0006260">
    <property type="term" value="P:DNA replication"/>
    <property type="evidence" value="ECO:0007669"/>
    <property type="project" value="UniProtKB-KW"/>
</dbReference>
<dbReference type="PROSITE" id="PS01056">
    <property type="entry name" value="DNA_LIGASE_N2"/>
    <property type="match status" value="1"/>
</dbReference>
<dbReference type="Gene3D" id="1.10.150.20">
    <property type="entry name" value="5' to 3' exonuclease, C-terminal subdomain"/>
    <property type="match status" value="2"/>
</dbReference>
<dbReference type="InterPro" id="IPR001679">
    <property type="entry name" value="DNA_ligase"/>
</dbReference>
<organism evidence="17 18">
    <name type="scientific">Polystyrenella longa</name>
    <dbReference type="NCBI Taxonomy" id="2528007"/>
    <lineage>
        <taxon>Bacteria</taxon>
        <taxon>Pseudomonadati</taxon>
        <taxon>Planctomycetota</taxon>
        <taxon>Planctomycetia</taxon>
        <taxon>Planctomycetales</taxon>
        <taxon>Planctomycetaceae</taxon>
        <taxon>Polystyrenella</taxon>
    </lineage>
</organism>
<evidence type="ECO:0000313" key="18">
    <source>
        <dbReference type="Proteomes" id="UP000317178"/>
    </source>
</evidence>
<dbReference type="GO" id="GO:0046872">
    <property type="term" value="F:metal ion binding"/>
    <property type="evidence" value="ECO:0007669"/>
    <property type="project" value="UniProtKB-KW"/>
</dbReference>
<dbReference type="GO" id="GO:0005829">
    <property type="term" value="C:cytosol"/>
    <property type="evidence" value="ECO:0007669"/>
    <property type="project" value="TreeGrafter"/>
</dbReference>
<comment type="catalytic activity">
    <reaction evidence="12 14 15">
        <text>NAD(+) + (deoxyribonucleotide)n-3'-hydroxyl + 5'-phospho-(deoxyribonucleotide)m = (deoxyribonucleotide)n+m + AMP + beta-nicotinamide D-nucleotide.</text>
        <dbReference type="EC" id="6.5.1.2"/>
    </reaction>
</comment>
<dbReference type="RefSeq" id="WP_144998030.1">
    <property type="nucleotide sequence ID" value="NZ_CP036281.1"/>
</dbReference>
<dbReference type="SMART" id="SM00532">
    <property type="entry name" value="LIGANc"/>
    <property type="match status" value="1"/>
</dbReference>
<evidence type="ECO:0000256" key="4">
    <source>
        <dbReference type="ARBA" id="ARBA00022598"/>
    </source>
</evidence>
<dbReference type="SMART" id="SM00278">
    <property type="entry name" value="HhH1"/>
    <property type="match status" value="3"/>
</dbReference>
<evidence type="ECO:0000256" key="9">
    <source>
        <dbReference type="ARBA" id="ARBA00022842"/>
    </source>
</evidence>
<dbReference type="SUPFAM" id="SSF50249">
    <property type="entry name" value="Nucleic acid-binding proteins"/>
    <property type="match status" value="1"/>
</dbReference>
<dbReference type="EC" id="6.5.1.2" evidence="2 14"/>
<evidence type="ECO:0000256" key="7">
    <source>
        <dbReference type="ARBA" id="ARBA00022763"/>
    </source>
</evidence>
<dbReference type="GO" id="GO:0003911">
    <property type="term" value="F:DNA ligase (NAD+) activity"/>
    <property type="evidence" value="ECO:0007669"/>
    <property type="project" value="UniProtKB-UniRule"/>
</dbReference>
<dbReference type="SUPFAM" id="SSF56091">
    <property type="entry name" value="DNA ligase/mRNA capping enzyme, catalytic domain"/>
    <property type="match status" value="1"/>
</dbReference>
<feature type="binding site" evidence="14">
    <location>
        <position position="136"/>
    </location>
    <ligand>
        <name>NAD(+)</name>
        <dbReference type="ChEBI" id="CHEBI:57540"/>
    </ligand>
</feature>
<proteinExistence type="inferred from homology"/>
<dbReference type="InterPro" id="IPR036420">
    <property type="entry name" value="BRCT_dom_sf"/>
</dbReference>
<comment type="cofactor">
    <cofactor evidence="14">
        <name>Mg(2+)</name>
        <dbReference type="ChEBI" id="CHEBI:18420"/>
    </cofactor>
    <cofactor evidence="14">
        <name>Mn(2+)</name>
        <dbReference type="ChEBI" id="CHEBI:29035"/>
    </cofactor>
</comment>
<evidence type="ECO:0000256" key="8">
    <source>
        <dbReference type="ARBA" id="ARBA00022833"/>
    </source>
</evidence>
<dbReference type="Gene3D" id="2.40.50.140">
    <property type="entry name" value="Nucleic acid-binding proteins"/>
    <property type="match status" value="1"/>
</dbReference>
<dbReference type="Proteomes" id="UP000317178">
    <property type="component" value="Chromosome"/>
</dbReference>
<reference evidence="17 18" key="1">
    <citation type="submission" date="2019-02" db="EMBL/GenBank/DDBJ databases">
        <title>Deep-cultivation of Planctomycetes and their phenomic and genomic characterization uncovers novel biology.</title>
        <authorList>
            <person name="Wiegand S."/>
            <person name="Jogler M."/>
            <person name="Boedeker C."/>
            <person name="Pinto D."/>
            <person name="Vollmers J."/>
            <person name="Rivas-Marin E."/>
            <person name="Kohn T."/>
            <person name="Peeters S.H."/>
            <person name="Heuer A."/>
            <person name="Rast P."/>
            <person name="Oberbeckmann S."/>
            <person name="Bunk B."/>
            <person name="Jeske O."/>
            <person name="Meyerdierks A."/>
            <person name="Storesund J.E."/>
            <person name="Kallscheuer N."/>
            <person name="Luecker S."/>
            <person name="Lage O.M."/>
            <person name="Pohl T."/>
            <person name="Merkel B.J."/>
            <person name="Hornburger P."/>
            <person name="Mueller R.-W."/>
            <person name="Bruemmer F."/>
            <person name="Labrenz M."/>
            <person name="Spormann A.M."/>
            <person name="Op den Camp H."/>
            <person name="Overmann J."/>
            <person name="Amann R."/>
            <person name="Jetten M.S.M."/>
            <person name="Mascher T."/>
            <person name="Medema M.H."/>
            <person name="Devos D.P."/>
            <person name="Kaster A.-K."/>
            <person name="Ovreas L."/>
            <person name="Rohde M."/>
            <person name="Galperin M.Y."/>
            <person name="Jogler C."/>
        </authorList>
    </citation>
    <scope>NUCLEOTIDE SEQUENCE [LARGE SCALE GENOMIC DNA]</scope>
    <source>
        <strain evidence="17 18">Pla110</strain>
    </source>
</reference>
<dbReference type="PIRSF" id="PIRSF001604">
    <property type="entry name" value="LigA"/>
    <property type="match status" value="1"/>
</dbReference>
<dbReference type="GO" id="GO:0003677">
    <property type="term" value="F:DNA binding"/>
    <property type="evidence" value="ECO:0007669"/>
    <property type="project" value="InterPro"/>
</dbReference>
<dbReference type="Gene3D" id="1.10.287.610">
    <property type="entry name" value="Helix hairpin bin"/>
    <property type="match status" value="1"/>
</dbReference>
<evidence type="ECO:0000256" key="2">
    <source>
        <dbReference type="ARBA" id="ARBA00012722"/>
    </source>
</evidence>
<dbReference type="Gene3D" id="3.30.470.30">
    <property type="entry name" value="DNA ligase/mRNA capping enzyme"/>
    <property type="match status" value="1"/>
</dbReference>
<evidence type="ECO:0000259" key="16">
    <source>
        <dbReference type="PROSITE" id="PS50172"/>
    </source>
</evidence>
<feature type="binding site" evidence="14">
    <location>
        <begin position="82"/>
        <end position="83"/>
    </location>
    <ligand>
        <name>NAD(+)</name>
        <dbReference type="ChEBI" id="CHEBI:57540"/>
    </ligand>
</feature>
<dbReference type="NCBIfam" id="TIGR00575">
    <property type="entry name" value="dnlj"/>
    <property type="match status" value="1"/>
</dbReference>
<dbReference type="InterPro" id="IPR013839">
    <property type="entry name" value="DNAligase_adenylation"/>
</dbReference>
<protein>
    <recommendedName>
        <fullName evidence="3 14">DNA ligase</fullName>
        <ecNumber evidence="2 14">6.5.1.2</ecNumber>
    </recommendedName>
    <alternativeName>
        <fullName evidence="14">Polydeoxyribonucleotide synthase [NAD(+)]</fullName>
    </alternativeName>
</protein>
<keyword evidence="11 14" id="KW-0234">DNA repair</keyword>
<dbReference type="EMBL" id="CP036281">
    <property type="protein sequence ID" value="QDU82114.1"/>
    <property type="molecule type" value="Genomic_DNA"/>
</dbReference>
<dbReference type="PANTHER" id="PTHR23389">
    <property type="entry name" value="CHROMOSOME TRANSMISSION FIDELITY FACTOR 18"/>
    <property type="match status" value="1"/>
</dbReference>
<keyword evidence="6 14" id="KW-0479">Metal-binding</keyword>
<dbReference type="FunFam" id="2.40.50.140:FF:000012">
    <property type="entry name" value="DNA ligase"/>
    <property type="match status" value="1"/>
</dbReference>
<dbReference type="GO" id="GO:0006281">
    <property type="term" value="P:DNA repair"/>
    <property type="evidence" value="ECO:0007669"/>
    <property type="project" value="UniProtKB-KW"/>
</dbReference>
<evidence type="ECO:0000256" key="3">
    <source>
        <dbReference type="ARBA" id="ARBA00013308"/>
    </source>
</evidence>
<dbReference type="InterPro" id="IPR033136">
    <property type="entry name" value="DNA_ligase_CS"/>
</dbReference>
<dbReference type="SUPFAM" id="SSF52113">
    <property type="entry name" value="BRCT domain"/>
    <property type="match status" value="1"/>
</dbReference>
<comment type="similarity">
    <text evidence="13 14">Belongs to the NAD-dependent DNA ligase family. LigA subfamily.</text>
</comment>
<feature type="domain" description="BRCT" evidence="16">
    <location>
        <begin position="595"/>
        <end position="674"/>
    </location>
</feature>
<dbReference type="FunFam" id="1.10.150.20:FF:000007">
    <property type="entry name" value="DNA ligase"/>
    <property type="match status" value="1"/>
</dbReference>
<evidence type="ECO:0000256" key="1">
    <source>
        <dbReference type="ARBA" id="ARBA00004067"/>
    </source>
</evidence>
<feature type="binding site" evidence="14">
    <location>
        <begin position="33"/>
        <end position="37"/>
    </location>
    <ligand>
        <name>NAD(+)</name>
        <dbReference type="ChEBI" id="CHEBI:57540"/>
    </ligand>
</feature>
<gene>
    <name evidence="14 17" type="primary">ligA</name>
    <name evidence="17" type="ORF">Pla110_38690</name>
</gene>
<evidence type="ECO:0000256" key="12">
    <source>
        <dbReference type="ARBA" id="ARBA00034005"/>
    </source>
</evidence>
<dbReference type="OrthoDB" id="9759736at2"/>
<comment type="function">
    <text evidence="1 14">DNA ligase that catalyzes the formation of phosphodiester linkages between 5'-phosphoryl and 3'-hydroxyl groups in double-stranded DNA using NAD as a coenzyme and as the energy source for the reaction. It is essential for DNA replication and repair of damaged DNA.</text>
</comment>
<dbReference type="KEGG" id="plon:Pla110_38690"/>
<keyword evidence="7 14" id="KW-0227">DNA damage</keyword>
<dbReference type="PROSITE" id="PS01055">
    <property type="entry name" value="DNA_LIGASE_N1"/>
    <property type="match status" value="1"/>
</dbReference>
<dbReference type="Pfam" id="PF03119">
    <property type="entry name" value="DNA_ligase_ZBD"/>
    <property type="match status" value="1"/>
</dbReference>
<dbReference type="InterPro" id="IPR041663">
    <property type="entry name" value="DisA/LigA_HHH"/>
</dbReference>
<dbReference type="Gene3D" id="3.40.50.10190">
    <property type="entry name" value="BRCT domain"/>
    <property type="match status" value="1"/>
</dbReference>
<feature type="binding site" evidence="14">
    <location>
        <position position="173"/>
    </location>
    <ligand>
        <name>NAD(+)</name>
        <dbReference type="ChEBI" id="CHEBI:57540"/>
    </ligand>
</feature>
<feature type="binding site" evidence="14">
    <location>
        <position position="425"/>
    </location>
    <ligand>
        <name>Zn(2+)</name>
        <dbReference type="ChEBI" id="CHEBI:29105"/>
    </ligand>
</feature>
<feature type="binding site" evidence="14">
    <location>
        <position position="407"/>
    </location>
    <ligand>
        <name>Zn(2+)</name>
        <dbReference type="ChEBI" id="CHEBI:29105"/>
    </ligand>
</feature>
<dbReference type="PANTHER" id="PTHR23389:SF9">
    <property type="entry name" value="DNA LIGASE"/>
    <property type="match status" value="1"/>
</dbReference>
<evidence type="ECO:0000256" key="6">
    <source>
        <dbReference type="ARBA" id="ARBA00022723"/>
    </source>
</evidence>
<evidence type="ECO:0000256" key="10">
    <source>
        <dbReference type="ARBA" id="ARBA00023027"/>
    </source>
</evidence>
<keyword evidence="18" id="KW-1185">Reference proteome</keyword>
<feature type="active site" description="N6-AMP-lysine intermediate" evidence="14">
    <location>
        <position position="115"/>
    </location>
</feature>
<evidence type="ECO:0000256" key="11">
    <source>
        <dbReference type="ARBA" id="ARBA00023204"/>
    </source>
</evidence>
<dbReference type="Gene3D" id="6.20.10.30">
    <property type="match status" value="1"/>
</dbReference>
<keyword evidence="9 14" id="KW-0460">Magnesium</keyword>
<dbReference type="InterPro" id="IPR004149">
    <property type="entry name" value="Znf_DNAligase_C4"/>
</dbReference>
<dbReference type="Pfam" id="PF00533">
    <property type="entry name" value="BRCT"/>
    <property type="match status" value="1"/>
</dbReference>
<dbReference type="Pfam" id="PF14520">
    <property type="entry name" value="HHH_5"/>
    <property type="match status" value="1"/>
</dbReference>
<dbReference type="InterPro" id="IPR012340">
    <property type="entry name" value="NA-bd_OB-fold"/>
</dbReference>
<evidence type="ECO:0000256" key="14">
    <source>
        <dbReference type="HAMAP-Rule" id="MF_01588"/>
    </source>
</evidence>
<dbReference type="CDD" id="cd17748">
    <property type="entry name" value="BRCT_DNA_ligase_like"/>
    <property type="match status" value="1"/>
</dbReference>
<dbReference type="InterPro" id="IPR018239">
    <property type="entry name" value="DNA_ligase_AS"/>
</dbReference>
<dbReference type="HAMAP" id="MF_01588">
    <property type="entry name" value="DNA_ligase_A"/>
    <property type="match status" value="1"/>
</dbReference>
<dbReference type="Pfam" id="PF03120">
    <property type="entry name" value="OB_DNA_ligase"/>
    <property type="match status" value="1"/>
</dbReference>
<feature type="binding site" evidence="14">
    <location>
        <position position="410"/>
    </location>
    <ligand>
        <name>Zn(2+)</name>
        <dbReference type="ChEBI" id="CHEBI:29105"/>
    </ligand>
</feature>
<feature type="binding site" evidence="14">
    <location>
        <position position="289"/>
    </location>
    <ligand>
        <name>NAD(+)</name>
        <dbReference type="ChEBI" id="CHEBI:57540"/>
    </ligand>
</feature>
<dbReference type="PROSITE" id="PS50172">
    <property type="entry name" value="BRCT"/>
    <property type="match status" value="1"/>
</dbReference>
<feature type="binding site" evidence="14">
    <location>
        <position position="430"/>
    </location>
    <ligand>
        <name>Zn(2+)</name>
        <dbReference type="ChEBI" id="CHEBI:29105"/>
    </ligand>
</feature>
<dbReference type="SUPFAM" id="SSF47781">
    <property type="entry name" value="RuvA domain 2-like"/>
    <property type="match status" value="1"/>
</dbReference>
<keyword evidence="10 14" id="KW-0520">NAD</keyword>
<evidence type="ECO:0000313" key="17">
    <source>
        <dbReference type="EMBL" id="QDU82114.1"/>
    </source>
</evidence>
<dbReference type="CDD" id="cd00114">
    <property type="entry name" value="LIGANc"/>
    <property type="match status" value="1"/>
</dbReference>
<evidence type="ECO:0000256" key="13">
    <source>
        <dbReference type="ARBA" id="ARBA00060881"/>
    </source>
</evidence>
<keyword evidence="14" id="KW-0464">Manganese</keyword>
<evidence type="ECO:0000256" key="5">
    <source>
        <dbReference type="ARBA" id="ARBA00022705"/>
    </source>
</evidence>
<name>A0A518CSE6_9PLAN</name>
<dbReference type="Pfam" id="PF12826">
    <property type="entry name" value="HHH_2"/>
    <property type="match status" value="1"/>
</dbReference>
<dbReference type="AlphaFoldDB" id="A0A518CSE6"/>
<feature type="binding site" evidence="14">
    <location>
        <position position="313"/>
    </location>
    <ligand>
        <name>NAD(+)</name>
        <dbReference type="ChEBI" id="CHEBI:57540"/>
    </ligand>
</feature>
<feature type="binding site" evidence="14">
    <location>
        <position position="113"/>
    </location>
    <ligand>
        <name>NAD(+)</name>
        <dbReference type="ChEBI" id="CHEBI:57540"/>
    </ligand>
</feature>
<sequence length="674" mass="75264">MSKAIQQEIESLRAELLRHNKLYYVDVAPEVTDREFDQLMKQLEKLEADHPEYDSPDSPTHQVGGEPISGFKTITHRVPMLSIENAFSTEELTTFDQRVRKLLDSEQFEYTLEYKIDGVALSLIYEAGVLTQAVTRGNGVEGDDVTHNARVMRGVPLKLMGKKLPAVLEIRGEAYIRNSDFSEIRAEQEAAGGQVFANPRNATSGALKRLDPSLSAKMKLHFFAHGIGYTEGADFETQHDFIKQVQQMGIPATPEMVRCTDIDDVQRSLNSLIEKLPLLDFEVDGIVVKVDRFDLREQLGTRSKSPRWVIAYKWEKYEATTQVKEIDINVGKTGALTPVAYLEPVEIAGTTVSRASLHNRDEIERLEIGIGDWVVVEKAGKIIPHVVRVEKHRRTGEEQPFKFPERCPACGGEVQQDEGGVYVRCINLNCPAQLRETLRFYASRSAMDIEGMGIKLVEQLIEAGLLTKLTDIYRLSTKEEEMLALDRLGQKSVDNLLEGIEKSKQQPLRRLLTGLNIRHVGTNGSRVLSEAFGTMNKIREQSIEELAAVEEIGPITAESVYQFFQSEVGRETVEELKEFGLNMGTPVAERPKSEEEAGILAGKMLVVTGSLEKFTRDEIHELIREQGGKPSSSVSSKTSFLVAGEKAGSKLDKADKLGIEVLSENDFLAMIGKQ</sequence>
<dbReference type="InterPro" id="IPR001357">
    <property type="entry name" value="BRCT_dom"/>
</dbReference>
<dbReference type="Pfam" id="PF01653">
    <property type="entry name" value="DNA_ligase_aden"/>
    <property type="match status" value="1"/>
</dbReference>
<dbReference type="SMART" id="SM00292">
    <property type="entry name" value="BRCT"/>
    <property type="match status" value="1"/>
</dbReference>
<dbReference type="InterPro" id="IPR004150">
    <property type="entry name" value="NAD_DNA_ligase_OB"/>
</dbReference>
<accession>A0A518CSE6</accession>
<keyword evidence="5 14" id="KW-0235">DNA replication</keyword>
<dbReference type="NCBIfam" id="NF005932">
    <property type="entry name" value="PRK07956.1"/>
    <property type="match status" value="1"/>
</dbReference>